<sequence>MSQLIFLILNSVNSMIFIMMKHPMSMGVTLLIQTVIICVITSNMSKTSWFSYILFLVFLGGMLVLFIYMTSVASNELFLKNKISSFITIITGTVLLMMMFALIDPMLLNNNSQETMDLFIKNSEAMMTMSLFNYPNNIMTIAVVLYLFLTLVVVVKITESHQGPLRSNN</sequence>
<keyword evidence="8" id="KW-1278">Translocase</keyword>
<evidence type="ECO:0000256" key="4">
    <source>
        <dbReference type="ARBA" id="ARBA00021095"/>
    </source>
</evidence>
<proteinExistence type="inferred from homology"/>
<dbReference type="PANTHER" id="PTHR11435">
    <property type="entry name" value="NADH UBIQUINONE OXIDOREDUCTASE SUBUNIT ND6"/>
    <property type="match status" value="1"/>
</dbReference>
<evidence type="ECO:0000256" key="3">
    <source>
        <dbReference type="ARBA" id="ARBA00012944"/>
    </source>
</evidence>
<keyword evidence="7 16" id="KW-0812">Transmembrane</keyword>
<dbReference type="CTD" id="4541"/>
<keyword evidence="5" id="KW-0813">Transport</keyword>
<comment type="subcellular location">
    <subcellularLocation>
        <location evidence="1">Mitochondrion membrane</location>
        <topology evidence="1">Multi-pass membrane protein</topology>
    </subcellularLocation>
</comment>
<evidence type="ECO:0000256" key="2">
    <source>
        <dbReference type="ARBA" id="ARBA00005698"/>
    </source>
</evidence>
<dbReference type="EMBL" id="MW092110">
    <property type="protein sequence ID" value="QPB15095.1"/>
    <property type="molecule type" value="Genomic_DNA"/>
</dbReference>
<evidence type="ECO:0000256" key="6">
    <source>
        <dbReference type="ARBA" id="ARBA00022660"/>
    </source>
</evidence>
<reference evidence="17" key="1">
    <citation type="submission" date="2020-10" db="EMBL/GenBank/DDBJ databases">
        <title>Mitochondrial genome of Ceriagrion fallax.</title>
        <authorList>
            <person name="Shao H."/>
            <person name="Liu Y."/>
        </authorList>
    </citation>
    <scope>NUCLEOTIDE SEQUENCE</scope>
</reference>
<evidence type="ECO:0000256" key="11">
    <source>
        <dbReference type="ARBA" id="ARBA00023027"/>
    </source>
</evidence>
<evidence type="ECO:0000256" key="9">
    <source>
        <dbReference type="ARBA" id="ARBA00022982"/>
    </source>
</evidence>
<dbReference type="InterPro" id="IPR050269">
    <property type="entry name" value="ComplexI_Subunit6"/>
</dbReference>
<feature type="transmembrane region" description="Helical" evidence="16">
    <location>
        <begin position="83"/>
        <end position="103"/>
    </location>
</feature>
<name>A0A873WRY6_9ODON</name>
<accession>A0A873WRY6</accession>
<dbReference type="GO" id="GO:0031966">
    <property type="term" value="C:mitochondrial membrane"/>
    <property type="evidence" value="ECO:0007669"/>
    <property type="project" value="UniProtKB-SubCell"/>
</dbReference>
<evidence type="ECO:0000256" key="7">
    <source>
        <dbReference type="ARBA" id="ARBA00022692"/>
    </source>
</evidence>
<dbReference type="RefSeq" id="YP_010041766.1">
    <property type="nucleotide sequence ID" value="NC_054209.1"/>
</dbReference>
<keyword evidence="9" id="KW-0249">Electron transport</keyword>
<dbReference type="AlphaFoldDB" id="A0A873WRY6"/>
<keyword evidence="11" id="KW-0520">NAD</keyword>
<dbReference type="EC" id="7.1.1.2" evidence="3"/>
<protein>
    <recommendedName>
        <fullName evidence="4">NADH-ubiquinone oxidoreductase chain 6</fullName>
        <ecNumber evidence="3">7.1.1.2</ecNumber>
    </recommendedName>
    <alternativeName>
        <fullName evidence="14">NADH dehydrogenase subunit 6</fullName>
    </alternativeName>
</protein>
<evidence type="ECO:0000256" key="8">
    <source>
        <dbReference type="ARBA" id="ARBA00022967"/>
    </source>
</evidence>
<keyword evidence="13 16" id="KW-0472">Membrane</keyword>
<evidence type="ECO:0000256" key="12">
    <source>
        <dbReference type="ARBA" id="ARBA00023128"/>
    </source>
</evidence>
<dbReference type="PANTHER" id="PTHR11435:SF1">
    <property type="entry name" value="NADH-UBIQUINONE OXIDOREDUCTASE CHAIN 6"/>
    <property type="match status" value="1"/>
</dbReference>
<evidence type="ECO:0000256" key="1">
    <source>
        <dbReference type="ARBA" id="ARBA00004225"/>
    </source>
</evidence>
<keyword evidence="10 16" id="KW-1133">Transmembrane helix</keyword>
<evidence type="ECO:0000256" key="16">
    <source>
        <dbReference type="SAM" id="Phobius"/>
    </source>
</evidence>
<feature type="transmembrane region" description="Helical" evidence="16">
    <location>
        <begin position="138"/>
        <end position="157"/>
    </location>
</feature>
<feature type="transmembrane region" description="Helical" evidence="16">
    <location>
        <begin position="24"/>
        <end position="43"/>
    </location>
</feature>
<dbReference type="GO" id="GO:0008137">
    <property type="term" value="F:NADH dehydrogenase (ubiquinone) activity"/>
    <property type="evidence" value="ECO:0007669"/>
    <property type="project" value="UniProtKB-EC"/>
</dbReference>
<evidence type="ECO:0000256" key="10">
    <source>
        <dbReference type="ARBA" id="ARBA00022989"/>
    </source>
</evidence>
<comment type="similarity">
    <text evidence="2">Belongs to the complex I subunit 6 family.</text>
</comment>
<evidence type="ECO:0000256" key="15">
    <source>
        <dbReference type="ARBA" id="ARBA00049551"/>
    </source>
</evidence>
<evidence type="ECO:0000313" key="17">
    <source>
        <dbReference type="EMBL" id="QPB15095.1"/>
    </source>
</evidence>
<comment type="catalytic activity">
    <reaction evidence="15">
        <text>a ubiquinone + NADH + 5 H(+)(in) = a ubiquinol + NAD(+) + 4 H(+)(out)</text>
        <dbReference type="Rhea" id="RHEA:29091"/>
        <dbReference type="Rhea" id="RHEA-COMP:9565"/>
        <dbReference type="Rhea" id="RHEA-COMP:9566"/>
        <dbReference type="ChEBI" id="CHEBI:15378"/>
        <dbReference type="ChEBI" id="CHEBI:16389"/>
        <dbReference type="ChEBI" id="CHEBI:17976"/>
        <dbReference type="ChEBI" id="CHEBI:57540"/>
        <dbReference type="ChEBI" id="CHEBI:57945"/>
        <dbReference type="EC" id="7.1.1.2"/>
    </reaction>
</comment>
<keyword evidence="6" id="KW-0679">Respiratory chain</keyword>
<evidence type="ECO:0000256" key="5">
    <source>
        <dbReference type="ARBA" id="ARBA00022448"/>
    </source>
</evidence>
<keyword evidence="12 17" id="KW-0496">Mitochondrion</keyword>
<feature type="transmembrane region" description="Helical" evidence="16">
    <location>
        <begin position="49"/>
        <end position="71"/>
    </location>
</feature>
<organism evidence="17">
    <name type="scientific">Ceriagrion fallax</name>
    <dbReference type="NCBI Taxonomy" id="638462"/>
    <lineage>
        <taxon>Eukaryota</taxon>
        <taxon>Metazoa</taxon>
        <taxon>Ecdysozoa</taxon>
        <taxon>Arthropoda</taxon>
        <taxon>Hexapoda</taxon>
        <taxon>Insecta</taxon>
        <taxon>Pterygota</taxon>
        <taxon>Palaeoptera</taxon>
        <taxon>Odonata</taxon>
        <taxon>Zygoptera</taxon>
        <taxon>Coenagrionidae</taxon>
        <taxon>Ceriagrion</taxon>
    </lineage>
</organism>
<evidence type="ECO:0000256" key="13">
    <source>
        <dbReference type="ARBA" id="ARBA00023136"/>
    </source>
</evidence>
<geneLocation type="mitochondrion" evidence="17"/>
<evidence type="ECO:0000256" key="14">
    <source>
        <dbReference type="ARBA" id="ARBA00031019"/>
    </source>
</evidence>
<dbReference type="GeneID" id="63648420"/>
<gene>
    <name evidence="17" type="primary">ND6</name>
</gene>